<gene>
    <name evidence="2" type="ORF">FAZ69_27195</name>
</gene>
<dbReference type="Proteomes" id="UP000305539">
    <property type="component" value="Unassembled WGS sequence"/>
</dbReference>
<proteinExistence type="predicted"/>
<sequence length="155" mass="16300">MNAAGAQRLDLDLPRPAIYDEFAHSKYEMKNTGVTMLLTNLFVIAGIAHAATTAPAPPWPPGSMGVQPAMLLVADNEVRAVPKNKPPQTPEKPAQQDPPKLPPSAIPGAANPRDGNNYSVDPSTPTTRVPTSPPEKDHCIGSGDCSKIFDNGKGG</sequence>
<keyword evidence="3" id="KW-1185">Reference proteome</keyword>
<name>A0A4U1HQ53_9BURK</name>
<dbReference type="RefSeq" id="WP_136898195.1">
    <property type="nucleotide sequence ID" value="NZ_SWJE01000017.1"/>
</dbReference>
<accession>A0A4U1HQ53</accession>
<reference evidence="2 3" key="1">
    <citation type="submission" date="2019-04" db="EMBL/GenBank/DDBJ databases">
        <title>Trinickia sp. 7GSK02, isolated from subtropical forest soil.</title>
        <authorList>
            <person name="Gao Z.-H."/>
            <person name="Qiu L.-H."/>
        </authorList>
    </citation>
    <scope>NUCLEOTIDE SEQUENCE [LARGE SCALE GENOMIC DNA]</scope>
    <source>
        <strain evidence="2 3">7GSK02</strain>
    </source>
</reference>
<evidence type="ECO:0000313" key="3">
    <source>
        <dbReference type="Proteomes" id="UP000305539"/>
    </source>
</evidence>
<dbReference type="AlphaFoldDB" id="A0A4U1HQ53"/>
<protein>
    <submittedName>
        <fullName evidence="2">Uncharacterized protein</fullName>
    </submittedName>
</protein>
<feature type="region of interest" description="Disordered" evidence="1">
    <location>
        <begin position="78"/>
        <end position="155"/>
    </location>
</feature>
<organism evidence="2 3">
    <name type="scientific">Trinickia terrae</name>
    <dbReference type="NCBI Taxonomy" id="2571161"/>
    <lineage>
        <taxon>Bacteria</taxon>
        <taxon>Pseudomonadati</taxon>
        <taxon>Pseudomonadota</taxon>
        <taxon>Betaproteobacteria</taxon>
        <taxon>Burkholderiales</taxon>
        <taxon>Burkholderiaceae</taxon>
        <taxon>Trinickia</taxon>
    </lineage>
</organism>
<dbReference type="EMBL" id="SWJE01000017">
    <property type="protein sequence ID" value="TKC81654.1"/>
    <property type="molecule type" value="Genomic_DNA"/>
</dbReference>
<comment type="caution">
    <text evidence="2">The sequence shown here is derived from an EMBL/GenBank/DDBJ whole genome shotgun (WGS) entry which is preliminary data.</text>
</comment>
<evidence type="ECO:0000313" key="2">
    <source>
        <dbReference type="EMBL" id="TKC81654.1"/>
    </source>
</evidence>
<evidence type="ECO:0000256" key="1">
    <source>
        <dbReference type="SAM" id="MobiDB-lite"/>
    </source>
</evidence>